<keyword evidence="15" id="KW-0378">Hydrolase</keyword>
<dbReference type="AlphaFoldDB" id="A0A286UUU7"/>
<dbReference type="Pfam" id="PF02463">
    <property type="entry name" value="SMC_N"/>
    <property type="match status" value="1"/>
</dbReference>
<dbReference type="SUPFAM" id="SSF52540">
    <property type="entry name" value="P-loop containing nucleoside triphosphate hydrolases"/>
    <property type="match status" value="2"/>
</dbReference>
<comment type="caution">
    <text evidence="15">The sequence shown here is derived from an EMBL/GenBank/DDBJ whole genome shotgun (WGS) entry which is preliminary data.</text>
</comment>
<evidence type="ECO:0000313" key="16">
    <source>
        <dbReference type="Proteomes" id="UP000217199"/>
    </source>
</evidence>
<reference evidence="15 16" key="1">
    <citation type="journal article" date="2017" name="Mol. Ecol.">
        <title>Comparative and population genomic landscape of Phellinus noxius: A hypervariable fungus causing root rot in trees.</title>
        <authorList>
            <person name="Chung C.L."/>
            <person name="Lee T.J."/>
            <person name="Akiba M."/>
            <person name="Lee H.H."/>
            <person name="Kuo T.H."/>
            <person name="Liu D."/>
            <person name="Ke H.M."/>
            <person name="Yokoi T."/>
            <person name="Roa M.B."/>
            <person name="Lu M.J."/>
            <person name="Chang Y.Y."/>
            <person name="Ann P.J."/>
            <person name="Tsai J.N."/>
            <person name="Chen C.Y."/>
            <person name="Tzean S.S."/>
            <person name="Ota Y."/>
            <person name="Hattori T."/>
            <person name="Sahashi N."/>
            <person name="Liou R.F."/>
            <person name="Kikuchi T."/>
            <person name="Tsai I.J."/>
        </authorList>
    </citation>
    <scope>NUCLEOTIDE SEQUENCE [LARGE SCALE GENOMIC DNA]</scope>
    <source>
        <strain evidence="15 16">FFPRI411160</strain>
    </source>
</reference>
<keyword evidence="5" id="KW-0547">Nucleotide-binding</keyword>
<sequence>MGKRHSSADGEEEYEENAASKRPRIDEEDDDNDDDDEEEEDNLNTERMRRTIVESSSRKGRIAEYGIIESMEMIQFMCHPRLSFRFGPQINFIIGHNGSGKSAVLTAITVGLGGKAATTGRGSGLKSFIQEGKTWAEVTITLKNEGSEAFKPDTYGSGIIITRRFTITGTSSYRIRGKKDARVISDKKEELSAILDHMGIQVDNPLNVLTQDAARQFLGGASSSQKYEFFLKGTQLKQLSEEYEIILSNVSRLYKLIKNREVALPDHKKAFEDAKSRYQGAKRAIETRGKIMSLRHEQAWSYVKEKEDELTKQIEEVAIRTRKIPKIQESLNEAKAVYDSTTQVIVDLESENGKLGNIDQLTTEKHQLEEHIRAIRTRLQDYSNQEKTISSDLKRLKRTITEYENQIAEENAKLQIDKQAEREELRANLEQVKSKMGTRQEELKNANAQIQDIKERQSALVRRRNEADVVLRNYKETEAQCQKQCEHLNNLVNNRVAAFGQNMPKLRNLIESARWYGEKPIGPLGLFVSLPDKTWAPILRIVLGFLMNSFAITDARDREQLKRFLVDTQNFKTQIIVTERDEFDYSNGEPPENIKTVLRILKFSDEFVKRMFINHSRIERTLIARTRLEAEREVERIHGGTALSLDLYRVTVYPDGGGYSSVPLEGLKIEDPRQRHFLHDNIREELSQWVERGRQASSDFRLKQEELQTIQKQLVELSKQLQTWNNVAKSANDEIFALKQTQRSLEDQQGDDISPGLASLEAGLREANEGKDNTLQQYKELAANKAASEQELSSRKAEYEQVQDQIRDFDEQKNDLIEKISEEAAKRAGAQKRVDHWETKLQEAQSTIQRLEAEEKTLNEEYKQWTKKAEDLCGGTRVDNPRRMADIKREIKSVESALERQEREVGATIDELEDELRRAKNVYENTQKDIKEMQMLNKSLKASVVLRLNRWHNFRRHIAIRTKLMFQHHLSKRSFCGKVIFNHEKQKLDLKIQTEEQAFTQGLTKEVKALSGGEKSYSTICLLLALWEAIGCPIRCLDEFDVFMDAVNRRVAMKLLIETANSSEGKQFILITPQDMSNVPIGPTTRVHRMGDPERGQTTL</sequence>
<proteinExistence type="inferred from homology"/>
<dbReference type="GO" id="GO:0030915">
    <property type="term" value="C:Smc5-Smc6 complex"/>
    <property type="evidence" value="ECO:0007669"/>
    <property type="project" value="TreeGrafter"/>
</dbReference>
<feature type="coiled-coil region" evidence="12">
    <location>
        <begin position="331"/>
        <end position="491"/>
    </location>
</feature>
<evidence type="ECO:0000259" key="14">
    <source>
        <dbReference type="Pfam" id="PF02463"/>
    </source>
</evidence>
<evidence type="ECO:0000313" key="15">
    <source>
        <dbReference type="EMBL" id="PAV23272.1"/>
    </source>
</evidence>
<feature type="compositionally biased region" description="Acidic residues" evidence="13">
    <location>
        <begin position="26"/>
        <end position="43"/>
    </location>
</feature>
<dbReference type="STRING" id="2282107.A0A286UUU7"/>
<organism evidence="15 16">
    <name type="scientific">Pyrrhoderma noxium</name>
    <dbReference type="NCBI Taxonomy" id="2282107"/>
    <lineage>
        <taxon>Eukaryota</taxon>
        <taxon>Fungi</taxon>
        <taxon>Dikarya</taxon>
        <taxon>Basidiomycota</taxon>
        <taxon>Agaricomycotina</taxon>
        <taxon>Agaricomycetes</taxon>
        <taxon>Hymenochaetales</taxon>
        <taxon>Hymenochaetaceae</taxon>
        <taxon>Pyrrhoderma</taxon>
    </lineage>
</organism>
<dbReference type="EMBL" id="NBII01000001">
    <property type="protein sequence ID" value="PAV23272.1"/>
    <property type="molecule type" value="Genomic_DNA"/>
</dbReference>
<dbReference type="Gene3D" id="3.40.50.300">
    <property type="entry name" value="P-loop containing nucleotide triphosphate hydrolases"/>
    <property type="match status" value="2"/>
</dbReference>
<feature type="coiled-coil region" evidence="12">
    <location>
        <begin position="700"/>
        <end position="943"/>
    </location>
</feature>
<keyword evidence="4" id="KW-0158">Chromosome</keyword>
<evidence type="ECO:0000256" key="1">
    <source>
        <dbReference type="ARBA" id="ARBA00004123"/>
    </source>
</evidence>
<keyword evidence="11" id="KW-0539">Nucleus</keyword>
<dbReference type="PANTHER" id="PTHR19306:SF6">
    <property type="entry name" value="STRUCTURAL MAINTENANCE OF CHROMOSOMES PROTEIN 6"/>
    <property type="match status" value="1"/>
</dbReference>
<evidence type="ECO:0000256" key="12">
    <source>
        <dbReference type="SAM" id="Coils"/>
    </source>
</evidence>
<keyword evidence="16" id="KW-1185">Reference proteome</keyword>
<evidence type="ECO:0000256" key="2">
    <source>
        <dbReference type="ARBA" id="ARBA00004286"/>
    </source>
</evidence>
<dbReference type="InterPro" id="IPR027417">
    <property type="entry name" value="P-loop_NTPase"/>
</dbReference>
<evidence type="ECO:0000256" key="11">
    <source>
        <dbReference type="ARBA" id="ARBA00023242"/>
    </source>
</evidence>
<name>A0A286UUU7_9AGAM</name>
<keyword evidence="6" id="KW-0227">DNA damage</keyword>
<feature type="region of interest" description="Disordered" evidence="13">
    <location>
        <begin position="1"/>
        <end position="55"/>
    </location>
</feature>
<keyword evidence="9" id="KW-0233">DNA recombination</keyword>
<evidence type="ECO:0000256" key="9">
    <source>
        <dbReference type="ARBA" id="ARBA00023172"/>
    </source>
</evidence>
<evidence type="ECO:0000256" key="7">
    <source>
        <dbReference type="ARBA" id="ARBA00022840"/>
    </source>
</evidence>
<evidence type="ECO:0000256" key="10">
    <source>
        <dbReference type="ARBA" id="ARBA00023204"/>
    </source>
</evidence>
<dbReference type="GO" id="GO:0035861">
    <property type="term" value="C:site of double-strand break"/>
    <property type="evidence" value="ECO:0007669"/>
    <property type="project" value="TreeGrafter"/>
</dbReference>
<dbReference type="GO" id="GO:0005634">
    <property type="term" value="C:nucleus"/>
    <property type="evidence" value="ECO:0007669"/>
    <property type="project" value="UniProtKB-SubCell"/>
</dbReference>
<evidence type="ECO:0000256" key="8">
    <source>
        <dbReference type="ARBA" id="ARBA00023054"/>
    </source>
</evidence>
<evidence type="ECO:0000256" key="5">
    <source>
        <dbReference type="ARBA" id="ARBA00022741"/>
    </source>
</evidence>
<comment type="subcellular location">
    <subcellularLocation>
        <location evidence="2">Chromosome</location>
    </subcellularLocation>
    <subcellularLocation>
        <location evidence="1">Nucleus</location>
    </subcellularLocation>
</comment>
<gene>
    <name evidence="15" type="ORF">PNOK_0034000</name>
</gene>
<dbReference type="PANTHER" id="PTHR19306">
    <property type="entry name" value="STRUCTURAL MAINTENANCE OF CHROMOSOMES 5,6 SMC5, SMC6"/>
    <property type="match status" value="1"/>
</dbReference>
<feature type="domain" description="RecF/RecN/SMC N-terminal" evidence="14">
    <location>
        <begin position="76"/>
        <end position="1074"/>
    </location>
</feature>
<dbReference type="FunCoup" id="A0A286UUU7">
    <property type="interactions" value="508"/>
</dbReference>
<protein>
    <submittedName>
        <fullName evidence="15">P-loop containing nucleoside triphosphate hydrolase</fullName>
    </submittedName>
</protein>
<accession>A0A286UUU7</accession>
<comment type="similarity">
    <text evidence="3">Belongs to the SMC family. SMC6 subfamily.</text>
</comment>
<dbReference type="GO" id="GO:0000724">
    <property type="term" value="P:double-strand break repair via homologous recombination"/>
    <property type="evidence" value="ECO:0007669"/>
    <property type="project" value="TreeGrafter"/>
</dbReference>
<evidence type="ECO:0000256" key="4">
    <source>
        <dbReference type="ARBA" id="ARBA00022454"/>
    </source>
</evidence>
<dbReference type="InParanoid" id="A0A286UUU7"/>
<dbReference type="GO" id="GO:0003697">
    <property type="term" value="F:single-stranded DNA binding"/>
    <property type="evidence" value="ECO:0007669"/>
    <property type="project" value="TreeGrafter"/>
</dbReference>
<dbReference type="OrthoDB" id="10072614at2759"/>
<evidence type="ECO:0000256" key="3">
    <source>
        <dbReference type="ARBA" id="ARBA00006793"/>
    </source>
</evidence>
<keyword evidence="10" id="KW-0234">DNA repair</keyword>
<evidence type="ECO:0000256" key="6">
    <source>
        <dbReference type="ARBA" id="ARBA00022763"/>
    </source>
</evidence>
<keyword evidence="7" id="KW-0067">ATP-binding</keyword>
<dbReference type="InterPro" id="IPR003395">
    <property type="entry name" value="RecF/RecN/SMC_N"/>
</dbReference>
<evidence type="ECO:0000256" key="13">
    <source>
        <dbReference type="SAM" id="MobiDB-lite"/>
    </source>
</evidence>
<dbReference type="GO" id="GO:0003684">
    <property type="term" value="F:damaged DNA binding"/>
    <property type="evidence" value="ECO:0007669"/>
    <property type="project" value="TreeGrafter"/>
</dbReference>
<dbReference type="Proteomes" id="UP000217199">
    <property type="component" value="Unassembled WGS sequence"/>
</dbReference>
<keyword evidence="8 12" id="KW-0175">Coiled coil</keyword>
<dbReference type="GO" id="GO:0016787">
    <property type="term" value="F:hydrolase activity"/>
    <property type="evidence" value="ECO:0007669"/>
    <property type="project" value="UniProtKB-KW"/>
</dbReference>
<dbReference type="GO" id="GO:0005524">
    <property type="term" value="F:ATP binding"/>
    <property type="evidence" value="ECO:0007669"/>
    <property type="project" value="UniProtKB-KW"/>
</dbReference>